<accession>A0A0F9H1I7</accession>
<dbReference type="EMBL" id="LAZR01018331">
    <property type="protein sequence ID" value="KKL96811.1"/>
    <property type="molecule type" value="Genomic_DNA"/>
</dbReference>
<proteinExistence type="predicted"/>
<organism evidence="1">
    <name type="scientific">marine sediment metagenome</name>
    <dbReference type="NCBI Taxonomy" id="412755"/>
    <lineage>
        <taxon>unclassified sequences</taxon>
        <taxon>metagenomes</taxon>
        <taxon>ecological metagenomes</taxon>
    </lineage>
</organism>
<name>A0A0F9H1I7_9ZZZZ</name>
<gene>
    <name evidence="1" type="ORF">LCGC14_1840760</name>
</gene>
<comment type="caution">
    <text evidence="1">The sequence shown here is derived from an EMBL/GenBank/DDBJ whole genome shotgun (WGS) entry which is preliminary data.</text>
</comment>
<protein>
    <submittedName>
        <fullName evidence="1">Uncharacterized protein</fullName>
    </submittedName>
</protein>
<evidence type="ECO:0000313" key="1">
    <source>
        <dbReference type="EMBL" id="KKL96811.1"/>
    </source>
</evidence>
<dbReference type="AlphaFoldDB" id="A0A0F9H1I7"/>
<sequence>MADLRTLYKGAAGVRKGQAMLAMTKTTVFGILLGLLLFLGGLGLAMAREAADETFTTASCTSSTGEALAANLGRRAALLVNDGTSTIWIKVGEDAVANEGIRLNANGGSYYISSSAANYSTGAVNCITASATVVILVSEWSDG</sequence>
<reference evidence="1" key="1">
    <citation type="journal article" date="2015" name="Nature">
        <title>Complex archaea that bridge the gap between prokaryotes and eukaryotes.</title>
        <authorList>
            <person name="Spang A."/>
            <person name="Saw J.H."/>
            <person name="Jorgensen S.L."/>
            <person name="Zaremba-Niedzwiedzka K."/>
            <person name="Martijn J."/>
            <person name="Lind A.E."/>
            <person name="van Eijk R."/>
            <person name="Schleper C."/>
            <person name="Guy L."/>
            <person name="Ettema T.J."/>
        </authorList>
    </citation>
    <scope>NUCLEOTIDE SEQUENCE</scope>
</reference>